<reference evidence="3 4" key="1">
    <citation type="journal article" date="2015" name="Genome Announc.">
        <title>Genome Sequence of 'Candidatus Thioglobus singularis' Strain PS1, a Mixotroph from the SUP05 Clade of Marine Gammaproteobacteria.</title>
        <authorList>
            <person name="Marshall K.T."/>
            <person name="Morris R.M."/>
        </authorList>
    </citation>
    <scope>NUCLEOTIDE SEQUENCE [LARGE SCALE GENOMIC DNA]</scope>
    <source>
        <strain evidence="3 4">PS1</strain>
    </source>
</reference>
<dbReference type="AlphaFoldDB" id="A0A0M5KRQ5"/>
<dbReference type="GO" id="GO:0016887">
    <property type="term" value="F:ATP hydrolysis activity"/>
    <property type="evidence" value="ECO:0007669"/>
    <property type="project" value="InterPro"/>
</dbReference>
<organism evidence="3 4">
    <name type="scientific">Candidatus Pseudothioglobus singularis PS1</name>
    <dbReference type="NCBI Taxonomy" id="1125411"/>
    <lineage>
        <taxon>Bacteria</taxon>
        <taxon>Pseudomonadati</taxon>
        <taxon>Pseudomonadota</taxon>
        <taxon>Gammaproteobacteria</taxon>
        <taxon>Candidatus Pseudothioglobaceae</taxon>
        <taxon>Candidatus Pseudothioglobus</taxon>
    </lineage>
</organism>
<protein>
    <submittedName>
        <fullName evidence="3">Twitching motility protein PilT</fullName>
    </submittedName>
</protein>
<dbReference type="PANTHER" id="PTHR30486">
    <property type="entry name" value="TWITCHING MOTILITY PROTEIN PILT"/>
    <property type="match status" value="1"/>
</dbReference>
<dbReference type="Proteomes" id="UP000068905">
    <property type="component" value="Chromosome"/>
</dbReference>
<dbReference type="OrthoDB" id="9804785at2"/>
<dbReference type="InterPro" id="IPR027417">
    <property type="entry name" value="P-loop_NTPase"/>
</dbReference>
<dbReference type="CDD" id="cd01131">
    <property type="entry name" value="PilT"/>
    <property type="match status" value="1"/>
</dbReference>
<dbReference type="STRING" id="1125411.W908_03240"/>
<dbReference type="Gene3D" id="3.30.450.90">
    <property type="match status" value="1"/>
</dbReference>
<dbReference type="InterPro" id="IPR001482">
    <property type="entry name" value="T2SS/T4SS_dom"/>
</dbReference>
<dbReference type="RefSeq" id="WP_053819901.1">
    <property type="nucleotide sequence ID" value="NZ_CP006911.1"/>
</dbReference>
<keyword evidence="4" id="KW-1185">Reference proteome</keyword>
<accession>A0A0M5KRQ5</accession>
<gene>
    <name evidence="3" type="ORF">W908_03240</name>
</gene>
<dbReference type="Pfam" id="PF00437">
    <property type="entry name" value="T2SSE"/>
    <property type="match status" value="1"/>
</dbReference>
<evidence type="ECO:0000256" key="1">
    <source>
        <dbReference type="ARBA" id="ARBA00006611"/>
    </source>
</evidence>
<dbReference type="EMBL" id="CP006911">
    <property type="protein sequence ID" value="ALE01690.1"/>
    <property type="molecule type" value="Genomic_DNA"/>
</dbReference>
<name>A0A0M5KRQ5_9GAMM</name>
<evidence type="ECO:0000259" key="2">
    <source>
        <dbReference type="PROSITE" id="PS00662"/>
    </source>
</evidence>
<evidence type="ECO:0000313" key="4">
    <source>
        <dbReference type="Proteomes" id="UP000068905"/>
    </source>
</evidence>
<dbReference type="SUPFAM" id="SSF52540">
    <property type="entry name" value="P-loop containing nucleoside triphosphate hydrolases"/>
    <property type="match status" value="1"/>
</dbReference>
<dbReference type="InterPro" id="IPR006321">
    <property type="entry name" value="PilT/PilU"/>
</dbReference>
<comment type="similarity">
    <text evidence="1">Belongs to the GSP E family.</text>
</comment>
<evidence type="ECO:0000313" key="3">
    <source>
        <dbReference type="EMBL" id="ALE01690.1"/>
    </source>
</evidence>
<sequence length="337" mass="37200">MNEIIGRYIEEYKFSDIHLKENQPVMLRVNGEMITPEEDVISSAQLREFAHESLTEDQLTHFSEVRDVDLAIEVGDYRFRVNFFYTSDGLSAVLRKIETNIPSMADLNLPHVMQEIVDKPNGLVLVTGPTGSGKSTSLASIIDGINATKQGHILTIEDPIEYIHHPKECAISQREVGRDAKSFATALKASLREDPDVILVGELRDLETVQLAITAAETGHLVFGTLHTSGAPNTINRLIDVFPAAQQGQVRSQLAESLRLVVTQQLVKTADGQGRVAAFEIMVCNHAVRNLIREGKIFQISGIMQTARGEGMVTMNHSVEGLVASGKINYEDVELRD</sequence>
<dbReference type="PATRIC" id="fig|1125411.7.peg.633"/>
<dbReference type="PANTHER" id="PTHR30486:SF6">
    <property type="entry name" value="TYPE IV PILUS RETRACTATION ATPASE PILT"/>
    <property type="match status" value="1"/>
</dbReference>
<feature type="domain" description="Bacterial type II secretion system protein E" evidence="2">
    <location>
        <begin position="191"/>
        <end position="205"/>
    </location>
</feature>
<dbReference type="GO" id="GO:0005524">
    <property type="term" value="F:ATP binding"/>
    <property type="evidence" value="ECO:0007669"/>
    <property type="project" value="InterPro"/>
</dbReference>
<dbReference type="KEGG" id="tsn:W908_03240"/>
<dbReference type="NCBIfam" id="TIGR01420">
    <property type="entry name" value="pilT_fam"/>
    <property type="match status" value="1"/>
</dbReference>
<proteinExistence type="inferred from homology"/>
<dbReference type="Gene3D" id="3.40.50.300">
    <property type="entry name" value="P-loop containing nucleotide triphosphate hydrolases"/>
    <property type="match status" value="1"/>
</dbReference>
<dbReference type="InterPro" id="IPR050921">
    <property type="entry name" value="T4SS_GSP_E_ATPase"/>
</dbReference>
<dbReference type="PROSITE" id="PS00662">
    <property type="entry name" value="T2SP_E"/>
    <property type="match status" value="1"/>
</dbReference>